<dbReference type="AlphaFoldDB" id="A0A0F9A8Q7"/>
<sequence>EGLLTGRTCPRHQLLKSRYVQLVVKTHEMRTDVTAPDSQLEEDIDPLDFLALEAVKHVVSLLETGLLLPVESVTIRKAMLPIVQEIEEQAKELSDALMGDDLPF</sequence>
<feature type="non-terminal residue" evidence="1">
    <location>
        <position position="1"/>
    </location>
</feature>
<protein>
    <submittedName>
        <fullName evidence="1">Uncharacterized protein</fullName>
    </submittedName>
</protein>
<gene>
    <name evidence="1" type="ORF">LCGC14_2601980</name>
</gene>
<name>A0A0F9A8Q7_9ZZZZ</name>
<accession>A0A0F9A8Q7</accession>
<evidence type="ECO:0000313" key="1">
    <source>
        <dbReference type="EMBL" id="KKL05845.1"/>
    </source>
</evidence>
<comment type="caution">
    <text evidence="1">The sequence shown here is derived from an EMBL/GenBank/DDBJ whole genome shotgun (WGS) entry which is preliminary data.</text>
</comment>
<proteinExistence type="predicted"/>
<reference evidence="1" key="1">
    <citation type="journal article" date="2015" name="Nature">
        <title>Complex archaea that bridge the gap between prokaryotes and eukaryotes.</title>
        <authorList>
            <person name="Spang A."/>
            <person name="Saw J.H."/>
            <person name="Jorgensen S.L."/>
            <person name="Zaremba-Niedzwiedzka K."/>
            <person name="Martijn J."/>
            <person name="Lind A.E."/>
            <person name="van Eijk R."/>
            <person name="Schleper C."/>
            <person name="Guy L."/>
            <person name="Ettema T.J."/>
        </authorList>
    </citation>
    <scope>NUCLEOTIDE SEQUENCE</scope>
</reference>
<dbReference type="EMBL" id="LAZR01043952">
    <property type="protein sequence ID" value="KKL05845.1"/>
    <property type="molecule type" value="Genomic_DNA"/>
</dbReference>
<organism evidence="1">
    <name type="scientific">marine sediment metagenome</name>
    <dbReference type="NCBI Taxonomy" id="412755"/>
    <lineage>
        <taxon>unclassified sequences</taxon>
        <taxon>metagenomes</taxon>
        <taxon>ecological metagenomes</taxon>
    </lineage>
</organism>